<dbReference type="AlphaFoldDB" id="A0A7J7C1W6"/>
<evidence type="ECO:0000256" key="1">
    <source>
        <dbReference type="SAM" id="MobiDB-lite"/>
    </source>
</evidence>
<accession>A0A7J7C1W6</accession>
<comment type="caution">
    <text evidence="2">The sequence shown here is derived from an EMBL/GenBank/DDBJ whole genome shotgun (WGS) entry which is preliminary data.</text>
</comment>
<feature type="region of interest" description="Disordered" evidence="1">
    <location>
        <begin position="39"/>
        <end position="58"/>
    </location>
</feature>
<name>A0A7J7C1W6_TRIWF</name>
<dbReference type="InParanoid" id="A0A7J7C1W6"/>
<dbReference type="Proteomes" id="UP000593562">
    <property type="component" value="Unassembled WGS sequence"/>
</dbReference>
<protein>
    <submittedName>
        <fullName evidence="2">Uncharacterized protein</fullName>
    </submittedName>
</protein>
<proteinExistence type="predicted"/>
<sequence length="100" mass="11015">MDHSEQTQRQQREQQQQHQAMGSVAGTGQMAYATPTYQTAPTVASGTPPHPVTPPVMIMGKPIDQASLYSSPQPRPPVAFMSWSQTQPQQHQSQQQQSDS</sequence>
<evidence type="ECO:0000313" key="2">
    <source>
        <dbReference type="EMBL" id="KAF5728113.1"/>
    </source>
</evidence>
<feature type="region of interest" description="Disordered" evidence="1">
    <location>
        <begin position="63"/>
        <end position="100"/>
    </location>
</feature>
<feature type="region of interest" description="Disordered" evidence="1">
    <location>
        <begin position="1"/>
        <end position="33"/>
    </location>
</feature>
<keyword evidence="3" id="KW-1185">Reference proteome</keyword>
<reference evidence="2 3" key="1">
    <citation type="journal article" date="2020" name="Nat. Commun.">
        <title>Genome of Tripterygium wilfordii and identification of cytochrome P450 involved in triptolide biosynthesis.</title>
        <authorList>
            <person name="Tu L."/>
            <person name="Su P."/>
            <person name="Zhang Z."/>
            <person name="Gao L."/>
            <person name="Wang J."/>
            <person name="Hu T."/>
            <person name="Zhou J."/>
            <person name="Zhang Y."/>
            <person name="Zhao Y."/>
            <person name="Liu Y."/>
            <person name="Song Y."/>
            <person name="Tong Y."/>
            <person name="Lu Y."/>
            <person name="Yang J."/>
            <person name="Xu C."/>
            <person name="Jia M."/>
            <person name="Peters R.J."/>
            <person name="Huang L."/>
            <person name="Gao W."/>
        </authorList>
    </citation>
    <scope>NUCLEOTIDE SEQUENCE [LARGE SCALE GENOMIC DNA]</scope>
    <source>
        <strain evidence="3">cv. XIE 37</strain>
        <tissue evidence="2">Leaf</tissue>
    </source>
</reference>
<organism evidence="2 3">
    <name type="scientific">Tripterygium wilfordii</name>
    <name type="common">Thunder God vine</name>
    <dbReference type="NCBI Taxonomy" id="458696"/>
    <lineage>
        <taxon>Eukaryota</taxon>
        <taxon>Viridiplantae</taxon>
        <taxon>Streptophyta</taxon>
        <taxon>Embryophyta</taxon>
        <taxon>Tracheophyta</taxon>
        <taxon>Spermatophyta</taxon>
        <taxon>Magnoliopsida</taxon>
        <taxon>eudicotyledons</taxon>
        <taxon>Gunneridae</taxon>
        <taxon>Pentapetalae</taxon>
        <taxon>rosids</taxon>
        <taxon>fabids</taxon>
        <taxon>Celastrales</taxon>
        <taxon>Celastraceae</taxon>
        <taxon>Tripterygium</taxon>
    </lineage>
</organism>
<evidence type="ECO:0000313" key="3">
    <source>
        <dbReference type="Proteomes" id="UP000593562"/>
    </source>
</evidence>
<feature type="compositionally biased region" description="Basic and acidic residues" evidence="1">
    <location>
        <begin position="1"/>
        <end position="12"/>
    </location>
</feature>
<gene>
    <name evidence="2" type="ORF">HS088_TW21G00256</name>
</gene>
<feature type="compositionally biased region" description="Low complexity" evidence="1">
    <location>
        <begin position="82"/>
        <end position="100"/>
    </location>
</feature>
<dbReference type="EMBL" id="JAAARO010000021">
    <property type="protein sequence ID" value="KAF5728113.1"/>
    <property type="molecule type" value="Genomic_DNA"/>
</dbReference>